<evidence type="ECO:0000313" key="3">
    <source>
        <dbReference type="Proteomes" id="UP000002051"/>
    </source>
</evidence>
<dbReference type="EnsemblPlants" id="KEH28376">
    <property type="protein sequence ID" value="KEH28376"/>
    <property type="gene ID" value="MTR_5g089345"/>
</dbReference>
<keyword evidence="3" id="KW-1185">Reference proteome</keyword>
<dbReference type="Proteomes" id="UP000002051">
    <property type="component" value="Chromosome 5"/>
</dbReference>
<dbReference type="AlphaFoldDB" id="A0A072UG55"/>
<sequence>MADIRGPYTDLFGRDCVPFPAQYKQISKVWMGQDLDEDHYVFHSLQHHCWNDHN</sequence>
<reference evidence="1 3" key="2">
    <citation type="journal article" date="2014" name="BMC Genomics">
        <title>An improved genome release (version Mt4.0) for the model legume Medicago truncatula.</title>
        <authorList>
            <person name="Tang H."/>
            <person name="Krishnakumar V."/>
            <person name="Bidwell S."/>
            <person name="Rosen B."/>
            <person name="Chan A."/>
            <person name="Zhou S."/>
            <person name="Gentzbittel L."/>
            <person name="Childs K.L."/>
            <person name="Yandell M."/>
            <person name="Gundlach H."/>
            <person name="Mayer K.F."/>
            <person name="Schwartz D.C."/>
            <person name="Town C.D."/>
        </authorList>
    </citation>
    <scope>GENOME REANNOTATION</scope>
    <source>
        <strain evidence="1">A17</strain>
        <strain evidence="2 3">cv. Jemalong A17</strain>
    </source>
</reference>
<dbReference type="EMBL" id="CM001221">
    <property type="protein sequence ID" value="KEH28376.1"/>
    <property type="molecule type" value="Genomic_DNA"/>
</dbReference>
<accession>A0A072UG55</accession>
<evidence type="ECO:0000313" key="1">
    <source>
        <dbReference type="EMBL" id="KEH28376.1"/>
    </source>
</evidence>
<gene>
    <name evidence="1" type="ordered locus">MTR_5g089345</name>
</gene>
<reference evidence="2" key="3">
    <citation type="submission" date="2015-04" db="UniProtKB">
        <authorList>
            <consortium name="EnsemblPlants"/>
        </authorList>
    </citation>
    <scope>IDENTIFICATION</scope>
    <source>
        <strain evidence="2">cv. Jemalong A17</strain>
    </source>
</reference>
<protein>
    <submittedName>
        <fullName evidence="1 2">Uncharacterized protein</fullName>
    </submittedName>
</protein>
<evidence type="ECO:0000313" key="2">
    <source>
        <dbReference type="EnsemblPlants" id="KEH28376"/>
    </source>
</evidence>
<reference evidence="1 3" key="1">
    <citation type="journal article" date="2011" name="Nature">
        <title>The Medicago genome provides insight into the evolution of rhizobial symbioses.</title>
        <authorList>
            <person name="Young N.D."/>
            <person name="Debelle F."/>
            <person name="Oldroyd G.E."/>
            <person name="Geurts R."/>
            <person name="Cannon S.B."/>
            <person name="Udvardi M.K."/>
            <person name="Benedito V.A."/>
            <person name="Mayer K.F."/>
            <person name="Gouzy J."/>
            <person name="Schoof H."/>
            <person name="Van de Peer Y."/>
            <person name="Proost S."/>
            <person name="Cook D.R."/>
            <person name="Meyers B.C."/>
            <person name="Spannagl M."/>
            <person name="Cheung F."/>
            <person name="De Mita S."/>
            <person name="Krishnakumar V."/>
            <person name="Gundlach H."/>
            <person name="Zhou S."/>
            <person name="Mudge J."/>
            <person name="Bharti A.K."/>
            <person name="Murray J.D."/>
            <person name="Naoumkina M.A."/>
            <person name="Rosen B."/>
            <person name="Silverstein K.A."/>
            <person name="Tang H."/>
            <person name="Rombauts S."/>
            <person name="Zhao P.X."/>
            <person name="Zhou P."/>
            <person name="Barbe V."/>
            <person name="Bardou P."/>
            <person name="Bechner M."/>
            <person name="Bellec A."/>
            <person name="Berger A."/>
            <person name="Berges H."/>
            <person name="Bidwell S."/>
            <person name="Bisseling T."/>
            <person name="Choisne N."/>
            <person name="Couloux A."/>
            <person name="Denny R."/>
            <person name="Deshpande S."/>
            <person name="Dai X."/>
            <person name="Doyle J.J."/>
            <person name="Dudez A.M."/>
            <person name="Farmer A.D."/>
            <person name="Fouteau S."/>
            <person name="Franken C."/>
            <person name="Gibelin C."/>
            <person name="Gish J."/>
            <person name="Goldstein S."/>
            <person name="Gonzalez A.J."/>
            <person name="Green P.J."/>
            <person name="Hallab A."/>
            <person name="Hartog M."/>
            <person name="Hua A."/>
            <person name="Humphray S.J."/>
            <person name="Jeong D.H."/>
            <person name="Jing Y."/>
            <person name="Jocker A."/>
            <person name="Kenton S.M."/>
            <person name="Kim D.J."/>
            <person name="Klee K."/>
            <person name="Lai H."/>
            <person name="Lang C."/>
            <person name="Lin S."/>
            <person name="Macmil S.L."/>
            <person name="Magdelenat G."/>
            <person name="Matthews L."/>
            <person name="McCorrison J."/>
            <person name="Monaghan E.L."/>
            <person name="Mun J.H."/>
            <person name="Najar F.Z."/>
            <person name="Nicholson C."/>
            <person name="Noirot C."/>
            <person name="O'Bleness M."/>
            <person name="Paule C.R."/>
            <person name="Poulain J."/>
            <person name="Prion F."/>
            <person name="Qin B."/>
            <person name="Qu C."/>
            <person name="Retzel E.F."/>
            <person name="Riddle C."/>
            <person name="Sallet E."/>
            <person name="Samain S."/>
            <person name="Samson N."/>
            <person name="Sanders I."/>
            <person name="Saurat O."/>
            <person name="Scarpelli C."/>
            <person name="Schiex T."/>
            <person name="Segurens B."/>
            <person name="Severin A.J."/>
            <person name="Sherrier D.J."/>
            <person name="Shi R."/>
            <person name="Sims S."/>
            <person name="Singer S.R."/>
            <person name="Sinharoy S."/>
            <person name="Sterck L."/>
            <person name="Viollet A."/>
            <person name="Wang B.B."/>
            <person name="Wang K."/>
            <person name="Wang M."/>
            <person name="Wang X."/>
            <person name="Warfsmann J."/>
            <person name="Weissenbach J."/>
            <person name="White D.D."/>
            <person name="White J.D."/>
            <person name="Wiley G.B."/>
            <person name="Wincker P."/>
            <person name="Xing Y."/>
            <person name="Yang L."/>
            <person name="Yao Z."/>
            <person name="Ying F."/>
            <person name="Zhai J."/>
            <person name="Zhou L."/>
            <person name="Zuber A."/>
            <person name="Denarie J."/>
            <person name="Dixon R.A."/>
            <person name="May G.D."/>
            <person name="Schwartz D.C."/>
            <person name="Rogers J."/>
            <person name="Quetier F."/>
            <person name="Town C.D."/>
            <person name="Roe B.A."/>
        </authorList>
    </citation>
    <scope>NUCLEOTIDE SEQUENCE [LARGE SCALE GENOMIC DNA]</scope>
    <source>
        <strain evidence="1">A17</strain>
        <strain evidence="2 3">cv. Jemalong A17</strain>
    </source>
</reference>
<organism evidence="1 3">
    <name type="scientific">Medicago truncatula</name>
    <name type="common">Barrel medic</name>
    <name type="synonym">Medicago tribuloides</name>
    <dbReference type="NCBI Taxonomy" id="3880"/>
    <lineage>
        <taxon>Eukaryota</taxon>
        <taxon>Viridiplantae</taxon>
        <taxon>Streptophyta</taxon>
        <taxon>Embryophyta</taxon>
        <taxon>Tracheophyta</taxon>
        <taxon>Spermatophyta</taxon>
        <taxon>Magnoliopsida</taxon>
        <taxon>eudicotyledons</taxon>
        <taxon>Gunneridae</taxon>
        <taxon>Pentapetalae</taxon>
        <taxon>rosids</taxon>
        <taxon>fabids</taxon>
        <taxon>Fabales</taxon>
        <taxon>Fabaceae</taxon>
        <taxon>Papilionoideae</taxon>
        <taxon>50 kb inversion clade</taxon>
        <taxon>NPAAA clade</taxon>
        <taxon>Hologalegina</taxon>
        <taxon>IRL clade</taxon>
        <taxon>Trifolieae</taxon>
        <taxon>Medicago</taxon>
    </lineage>
</organism>
<dbReference type="HOGENOM" id="CLU_3053420_0_0_1"/>
<name>A0A072UG55_MEDTR</name>
<proteinExistence type="predicted"/>